<evidence type="ECO:0000256" key="5">
    <source>
        <dbReference type="ARBA" id="ARBA00022519"/>
    </source>
</evidence>
<dbReference type="InterPro" id="IPR005467">
    <property type="entry name" value="His_kinase_dom"/>
</dbReference>
<protein>
    <recommendedName>
        <fullName evidence="3">histidine kinase</fullName>
        <ecNumber evidence="3">2.7.13.3</ecNumber>
    </recommendedName>
</protein>
<keyword evidence="8" id="KW-0812">Transmembrane</keyword>
<evidence type="ECO:0000256" key="11">
    <source>
        <dbReference type="ARBA" id="ARBA00022989"/>
    </source>
</evidence>
<dbReference type="InterPro" id="IPR036641">
    <property type="entry name" value="HPT_dom_sf"/>
</dbReference>
<dbReference type="SUPFAM" id="SSF55874">
    <property type="entry name" value="ATPase domain of HSP90 chaperone/DNA topoisomerase II/histidine kinase"/>
    <property type="match status" value="1"/>
</dbReference>
<dbReference type="Proteomes" id="UP001208690">
    <property type="component" value="Unassembled WGS sequence"/>
</dbReference>
<keyword evidence="7" id="KW-0808">Transferase</keyword>
<dbReference type="InterPro" id="IPR003594">
    <property type="entry name" value="HATPase_dom"/>
</dbReference>
<dbReference type="EC" id="2.7.13.3" evidence="3"/>
<evidence type="ECO:0000259" key="18">
    <source>
        <dbReference type="PROSITE" id="PS50894"/>
    </source>
</evidence>
<keyword evidence="9" id="KW-0418">Kinase</keyword>
<dbReference type="CDD" id="cd00082">
    <property type="entry name" value="HisKA"/>
    <property type="match status" value="1"/>
</dbReference>
<proteinExistence type="predicted"/>
<evidence type="ECO:0000313" key="20">
    <source>
        <dbReference type="Proteomes" id="UP001208690"/>
    </source>
</evidence>
<dbReference type="Gene3D" id="3.30.565.10">
    <property type="entry name" value="Histidine kinase-like ATPase, C-terminal domain"/>
    <property type="match status" value="1"/>
</dbReference>
<dbReference type="InterPro" id="IPR001789">
    <property type="entry name" value="Sig_transdc_resp-reg_receiver"/>
</dbReference>
<keyword evidence="13" id="KW-0472">Membrane</keyword>
<dbReference type="SUPFAM" id="SSF52172">
    <property type="entry name" value="CheY-like"/>
    <property type="match status" value="1"/>
</dbReference>
<dbReference type="SMART" id="SM00448">
    <property type="entry name" value="REC"/>
    <property type="match status" value="1"/>
</dbReference>
<feature type="domain" description="Histidine kinase" evidence="16">
    <location>
        <begin position="316"/>
        <end position="534"/>
    </location>
</feature>
<accession>A0ABT3BHG9</accession>
<dbReference type="CDD" id="cd00156">
    <property type="entry name" value="REC"/>
    <property type="match status" value="1"/>
</dbReference>
<evidence type="ECO:0000256" key="8">
    <source>
        <dbReference type="ARBA" id="ARBA00022692"/>
    </source>
</evidence>
<dbReference type="PROSITE" id="PS50109">
    <property type="entry name" value="HIS_KIN"/>
    <property type="match status" value="1"/>
</dbReference>
<dbReference type="PANTHER" id="PTHR43047">
    <property type="entry name" value="TWO-COMPONENT HISTIDINE PROTEIN KINASE"/>
    <property type="match status" value="1"/>
</dbReference>
<feature type="domain" description="HPt" evidence="18">
    <location>
        <begin position="691"/>
        <end position="781"/>
    </location>
</feature>
<evidence type="ECO:0000256" key="6">
    <source>
        <dbReference type="ARBA" id="ARBA00022553"/>
    </source>
</evidence>
<keyword evidence="10 19" id="KW-0547">Nucleotide-binding</keyword>
<dbReference type="Gene3D" id="3.40.50.2300">
    <property type="match status" value="1"/>
</dbReference>
<dbReference type="InterPro" id="IPR004358">
    <property type="entry name" value="Sig_transdc_His_kin-like_C"/>
</dbReference>
<feature type="domain" description="Response regulatory" evidence="17">
    <location>
        <begin position="558"/>
        <end position="670"/>
    </location>
</feature>
<evidence type="ECO:0000256" key="1">
    <source>
        <dbReference type="ARBA" id="ARBA00000085"/>
    </source>
</evidence>
<dbReference type="EMBL" id="JALIEB010000011">
    <property type="protein sequence ID" value="MCV3273030.1"/>
    <property type="molecule type" value="Genomic_DNA"/>
</dbReference>
<dbReference type="Pfam" id="PF02518">
    <property type="entry name" value="HATPase_c"/>
    <property type="match status" value="1"/>
</dbReference>
<gene>
    <name evidence="19" type="ORF">MUB52_16475</name>
</gene>
<dbReference type="SMART" id="SM00388">
    <property type="entry name" value="HisKA"/>
    <property type="match status" value="1"/>
</dbReference>
<evidence type="ECO:0000256" key="3">
    <source>
        <dbReference type="ARBA" id="ARBA00012438"/>
    </source>
</evidence>
<keyword evidence="10 19" id="KW-0067">ATP-binding</keyword>
<dbReference type="Pfam" id="PF00512">
    <property type="entry name" value="HisKA"/>
    <property type="match status" value="1"/>
</dbReference>
<dbReference type="SUPFAM" id="SSF47226">
    <property type="entry name" value="Histidine-containing phosphotransfer domain, HPT domain"/>
    <property type="match status" value="1"/>
</dbReference>
<dbReference type="SUPFAM" id="SSF47384">
    <property type="entry name" value="Homodimeric domain of signal transducing histidine kinase"/>
    <property type="match status" value="1"/>
</dbReference>
<evidence type="ECO:0000256" key="15">
    <source>
        <dbReference type="PROSITE-ProRule" id="PRU00169"/>
    </source>
</evidence>
<dbReference type="PRINTS" id="PR00344">
    <property type="entry name" value="BCTRLSENSOR"/>
</dbReference>
<evidence type="ECO:0000256" key="9">
    <source>
        <dbReference type="ARBA" id="ARBA00022777"/>
    </source>
</evidence>
<dbReference type="InterPro" id="IPR003661">
    <property type="entry name" value="HisK_dim/P_dom"/>
</dbReference>
<evidence type="ECO:0000259" key="16">
    <source>
        <dbReference type="PROSITE" id="PS50109"/>
    </source>
</evidence>
<dbReference type="InterPro" id="IPR011006">
    <property type="entry name" value="CheY-like_superfamily"/>
</dbReference>
<dbReference type="PROSITE" id="PS50894">
    <property type="entry name" value="HPT"/>
    <property type="match status" value="1"/>
</dbReference>
<evidence type="ECO:0000256" key="2">
    <source>
        <dbReference type="ARBA" id="ARBA00004429"/>
    </source>
</evidence>
<dbReference type="Pfam" id="PF00072">
    <property type="entry name" value="Response_reg"/>
    <property type="match status" value="1"/>
</dbReference>
<dbReference type="SMART" id="SM00387">
    <property type="entry name" value="HATPase_c"/>
    <property type="match status" value="1"/>
</dbReference>
<evidence type="ECO:0000256" key="4">
    <source>
        <dbReference type="ARBA" id="ARBA00022475"/>
    </source>
</evidence>
<keyword evidence="4" id="KW-1003">Cell membrane</keyword>
<feature type="modified residue" description="Phosphohistidine" evidence="14">
    <location>
        <position position="730"/>
    </location>
</feature>
<sequence length="791" mass="85748">MQNKVEHATPSGIGRNSRIDAVTDFLEQRLDALVDQSIEIAKTNGYAPFTTTIRAAWVEAIVSVTDSLRTYLSGAADAPGGPMATLEYGTDPRFARMRQIARLHRSLGITLPMYIGLFKHFRNLYLAEIAQIPGGACAEEQAKVRDFFDATELSIVADWNDKSDNLRLRELQERSRAISLDKDRYFAIFESLQNAAFLLDRAGNLVNANQASAELFLGKDAQAGDIIYLRSMRLRKKSLQAIIDQIMSRALPADEPMWLDTLHGPRCFDIRHRALHDAVDNTALGHVVLLNDVTAHQRRAEEAKQSEQGMSRFLATMSHEIRTPLHSVLGAAELLHTANPSVTKTYLDLIESAGKALLQTLSNVLDYSKFENEPPVARPADTDLFEEIKAFCRFASVGRNLEHPRLSFDIDPGVPKTANLDWGKTQQVLSNLVSNALRADNGEGVEISISCHAPTPDARVLRFAVRDHGDGIPDAAAAALFRPFDTASARDTGDGGSGLGLAISHHLVEAIGGRIGYQNQSQGALVWFEVPLNSVKAEPDHGAETAASSSGTPASMLLCLLVDDDPVGSIVTTGQLERLGLLVTRAACVAEAMRLAASARFDVFVVDYLLPDGDGPSLVKSLKTNAARHAKFVALTANVEALTGKTEDFDQVLAKPAGQVGLSSALFGTASRPQVAQAGPISGFDGLQGLSPETVTAMIATFASAWAEFRSDLSDLRSAPEKSELAITAHRLAGSCAVLGLFELEPPLRQLETACLDPDHDIDLAFFFPALDRDLTALLSWQRLNARWSAE</sequence>
<evidence type="ECO:0000259" key="17">
    <source>
        <dbReference type="PROSITE" id="PS50110"/>
    </source>
</evidence>
<dbReference type="InterPro" id="IPR036097">
    <property type="entry name" value="HisK_dim/P_sf"/>
</dbReference>
<comment type="catalytic activity">
    <reaction evidence="1">
        <text>ATP + protein L-histidine = ADP + protein N-phospho-L-histidine.</text>
        <dbReference type="EC" id="2.7.13.3"/>
    </reaction>
</comment>
<evidence type="ECO:0000256" key="10">
    <source>
        <dbReference type="ARBA" id="ARBA00022840"/>
    </source>
</evidence>
<dbReference type="InterPro" id="IPR036890">
    <property type="entry name" value="HATPase_C_sf"/>
</dbReference>
<organism evidence="19 20">
    <name type="scientific">Roseobacter sinensis</name>
    <dbReference type="NCBI Taxonomy" id="2931391"/>
    <lineage>
        <taxon>Bacteria</taxon>
        <taxon>Pseudomonadati</taxon>
        <taxon>Pseudomonadota</taxon>
        <taxon>Alphaproteobacteria</taxon>
        <taxon>Rhodobacterales</taxon>
        <taxon>Roseobacteraceae</taxon>
        <taxon>Roseobacter</taxon>
    </lineage>
</organism>
<keyword evidence="12" id="KW-0902">Two-component regulatory system</keyword>
<comment type="caution">
    <text evidence="19">The sequence shown here is derived from an EMBL/GenBank/DDBJ whole genome shotgun (WGS) entry which is preliminary data.</text>
</comment>
<keyword evidence="5" id="KW-0997">Cell inner membrane</keyword>
<dbReference type="PROSITE" id="PS50110">
    <property type="entry name" value="RESPONSE_REGULATORY"/>
    <property type="match status" value="1"/>
</dbReference>
<keyword evidence="20" id="KW-1185">Reference proteome</keyword>
<evidence type="ECO:0000256" key="14">
    <source>
        <dbReference type="PROSITE-ProRule" id="PRU00110"/>
    </source>
</evidence>
<evidence type="ECO:0000256" key="7">
    <source>
        <dbReference type="ARBA" id="ARBA00022679"/>
    </source>
</evidence>
<evidence type="ECO:0000313" key="19">
    <source>
        <dbReference type="EMBL" id="MCV3273030.1"/>
    </source>
</evidence>
<feature type="modified residue" description="4-aspartylphosphate" evidence="15">
    <location>
        <position position="607"/>
    </location>
</feature>
<reference evidence="19 20" key="1">
    <citation type="submission" date="2022-04" db="EMBL/GenBank/DDBJ databases">
        <title>Roseobacter sp. WL0113 is a bacterium isolated from neritic sediment.</title>
        <authorList>
            <person name="Wang L."/>
            <person name="He W."/>
            <person name="Zhang D.-F."/>
        </authorList>
    </citation>
    <scope>NUCLEOTIDE SEQUENCE [LARGE SCALE GENOMIC DNA]</scope>
    <source>
        <strain evidence="19 20">WL0113</strain>
    </source>
</reference>
<evidence type="ECO:0000256" key="12">
    <source>
        <dbReference type="ARBA" id="ARBA00023012"/>
    </source>
</evidence>
<comment type="subcellular location">
    <subcellularLocation>
        <location evidence="2">Cell inner membrane</location>
        <topology evidence="2">Multi-pass membrane protein</topology>
    </subcellularLocation>
</comment>
<dbReference type="InterPro" id="IPR008207">
    <property type="entry name" value="Sig_transdc_His_kin_Hpt_dom"/>
</dbReference>
<dbReference type="RefSeq" id="WP_263845345.1">
    <property type="nucleotide sequence ID" value="NZ_JALIEB010000011.1"/>
</dbReference>
<keyword evidence="6 15" id="KW-0597">Phosphoprotein</keyword>
<dbReference type="Gene3D" id="1.20.120.160">
    <property type="entry name" value="HPT domain"/>
    <property type="match status" value="1"/>
</dbReference>
<evidence type="ECO:0000256" key="13">
    <source>
        <dbReference type="ARBA" id="ARBA00023136"/>
    </source>
</evidence>
<dbReference type="GO" id="GO:0005524">
    <property type="term" value="F:ATP binding"/>
    <property type="evidence" value="ECO:0007669"/>
    <property type="project" value="UniProtKB-KW"/>
</dbReference>
<name>A0ABT3BHG9_9RHOB</name>
<dbReference type="Gene3D" id="1.10.287.130">
    <property type="match status" value="1"/>
</dbReference>
<dbReference type="Gene3D" id="3.30.450.20">
    <property type="entry name" value="PAS domain"/>
    <property type="match status" value="1"/>
</dbReference>
<keyword evidence="11" id="KW-1133">Transmembrane helix</keyword>